<sequence length="149" mass="16525">MLHETYVQSLTAMFLFWNSARLLTYVPAIVMLLKKDADVRSHSLLTWGGWALSNATFALMLLEQNHGIPDRMFWMNGGNTLMCLLTFAVIFTRRRQMPVAWSAKVGTRSSTPDFAAVARGQATGNAPASSPHHWAGLAVVEKIDCDDRG</sequence>
<evidence type="ECO:0000256" key="1">
    <source>
        <dbReference type="SAM" id="Phobius"/>
    </source>
</evidence>
<feature type="transmembrane region" description="Helical" evidence="1">
    <location>
        <begin position="44"/>
        <end position="62"/>
    </location>
</feature>
<organism evidence="2 3">
    <name type="scientific">Paraburkholderia tagetis</name>
    <dbReference type="NCBI Taxonomy" id="2913261"/>
    <lineage>
        <taxon>Bacteria</taxon>
        <taxon>Pseudomonadati</taxon>
        <taxon>Pseudomonadota</taxon>
        <taxon>Betaproteobacteria</taxon>
        <taxon>Burkholderiales</taxon>
        <taxon>Burkholderiaceae</taxon>
        <taxon>Paraburkholderia</taxon>
    </lineage>
</organism>
<keyword evidence="1" id="KW-0812">Transmembrane</keyword>
<gene>
    <name evidence="2" type="ORF">L5014_02205</name>
</gene>
<keyword evidence="1" id="KW-0472">Membrane</keyword>
<name>A0A9X1RMB9_9BURK</name>
<protein>
    <submittedName>
        <fullName evidence="2">Uncharacterized protein</fullName>
    </submittedName>
</protein>
<evidence type="ECO:0000313" key="3">
    <source>
        <dbReference type="Proteomes" id="UP001139308"/>
    </source>
</evidence>
<keyword evidence="1" id="KW-1133">Transmembrane helix</keyword>
<feature type="transmembrane region" description="Helical" evidence="1">
    <location>
        <begin position="74"/>
        <end position="92"/>
    </location>
</feature>
<proteinExistence type="predicted"/>
<accession>A0A9X1RMB9</accession>
<dbReference type="Proteomes" id="UP001139308">
    <property type="component" value="Unassembled WGS sequence"/>
</dbReference>
<dbReference type="AlphaFoldDB" id="A0A9X1RMB9"/>
<comment type="caution">
    <text evidence="2">The sequence shown here is derived from an EMBL/GenBank/DDBJ whole genome shotgun (WGS) entry which is preliminary data.</text>
</comment>
<keyword evidence="3" id="KW-1185">Reference proteome</keyword>
<dbReference type="EMBL" id="JAKLJA010000001">
    <property type="protein sequence ID" value="MCG5072182.1"/>
    <property type="molecule type" value="Genomic_DNA"/>
</dbReference>
<reference evidence="2" key="1">
    <citation type="submission" date="2022-01" db="EMBL/GenBank/DDBJ databases">
        <title>Genome sequence and assembly of Parabukholderia sp. RG36.</title>
        <authorList>
            <person name="Chhetri G."/>
        </authorList>
    </citation>
    <scope>NUCLEOTIDE SEQUENCE</scope>
    <source>
        <strain evidence="2">RG36</strain>
    </source>
</reference>
<evidence type="ECO:0000313" key="2">
    <source>
        <dbReference type="EMBL" id="MCG5072182.1"/>
    </source>
</evidence>
<feature type="transmembrane region" description="Helical" evidence="1">
    <location>
        <begin position="12"/>
        <end position="32"/>
    </location>
</feature>
<dbReference type="RefSeq" id="WP_238461936.1">
    <property type="nucleotide sequence ID" value="NZ_JAKLJA010000001.1"/>
</dbReference>